<dbReference type="FunFam" id="2.60.40.60:FF:000020">
    <property type="entry name" value="Dachsous cadherin-related 1b"/>
    <property type="match status" value="1"/>
</dbReference>
<evidence type="ECO:0000313" key="14">
    <source>
        <dbReference type="Proteomes" id="UP000549394"/>
    </source>
</evidence>
<dbReference type="FunFam" id="2.60.40.60:FF:000104">
    <property type="entry name" value="cadherin-23 isoform X1"/>
    <property type="match status" value="1"/>
</dbReference>
<keyword evidence="7 11" id="KW-0472">Membrane</keyword>
<dbReference type="PANTHER" id="PTHR24028">
    <property type="entry name" value="CADHERIN-87A"/>
    <property type="match status" value="1"/>
</dbReference>
<evidence type="ECO:0000256" key="4">
    <source>
        <dbReference type="ARBA" id="ARBA00022737"/>
    </source>
</evidence>
<keyword evidence="3" id="KW-0732">Signal</keyword>
<keyword evidence="4" id="KW-0677">Repeat</keyword>
<keyword evidence="6 11" id="KW-1133">Transmembrane helix</keyword>
<proteinExistence type="predicted"/>
<feature type="compositionally biased region" description="Basic and acidic residues" evidence="10">
    <location>
        <begin position="864"/>
        <end position="877"/>
    </location>
</feature>
<keyword evidence="14" id="KW-1185">Reference proteome</keyword>
<dbReference type="InterPro" id="IPR020894">
    <property type="entry name" value="Cadherin_CS"/>
</dbReference>
<dbReference type="GO" id="GO:0007156">
    <property type="term" value="P:homophilic cell adhesion via plasma membrane adhesion molecules"/>
    <property type="evidence" value="ECO:0007669"/>
    <property type="project" value="InterPro"/>
</dbReference>
<accession>A0A7I8VFR5</accession>
<sequence>MRSSLKVAGFLVTFAVGVLSNVLRYKVTENATAGYLLTKDLRKDLDLPSKLVRFILHNSQEHDDLYIDNVELRLKEPIDRDKRCPNKANCKLSSLLSYSEIDPSRNIANGKEEWSQIEVELLDINDNRPEFNKSLLKLNISENISINSSIELIEAKDNDSPQFSIRSYNMTPSYSEYFDLIYENGKIPQLRVKKILDRDNSNIVWNFTFYLTATDGRNWARCKVNIIVQDENDEKPVFEQSSYTVEVREETSVNSSIYRVKAFDNDAGPLNSLITYSLHGDSDSTFDIDKKSGKISLKKKLDFEVKEKYELIIAASDSGEKRKTAKSNLLVKVLNVDDEPPEIYVNRESLRPIVEGVQKRTFVFYIRLDDVDSPKNSSSRCRVNDTRLEVSKVPEYPYLHQVDSVAEFDREATPFVSLSLICSDVANNKATHAISVDVLDVNDCSPKFEKDFYKKTIDESIPIGMTILTVKAIDKDEGENGTVNYRLTGEGSHYFSIDKSGRIMTREKFDVDHANQRNLGVDPSSNSLTLSIVAADNGKPSRNSSVDLHIRIIDVDDNPVVFDSSSYVFRIQENFLPNKVPLGQVKASDADQTFNKFKYTMKTRELENLFFVDSKSGEIELIKKLDREKSESYVLVILAESLDGPSTATTTVTVKVLDTNDNAPEFLFPPIDHYRMKVFSSTEIGTKITRLEAEDIDGEENFPLIFEAVSQSPFFEITHDGYITVKESLSNLINETVELRLTVRDSGTPRLRSNRTLELSIIERNALPSQLDQSSKRNLIIVICVASLSTVVIIFLLAAILNLLKRRRHRGTPKFDAVLSIRDNDENRGLGSCIIHQYPNRLNHDSFSTDSHHSNDGFLSKTPQDSHESKSSTEKSKQGSITSEWIERHATTFVGSTKPAETTCEDNSSADSGHCSEDTPRISVSPMKADSITKEEVLRRMSYNKEFKPSNGIDSRILGRKSVTFMHPLTTFGRGDRSSDSTCTILSSQV</sequence>
<evidence type="ECO:0000256" key="2">
    <source>
        <dbReference type="ARBA" id="ARBA00022692"/>
    </source>
</evidence>
<dbReference type="SMART" id="SM00112">
    <property type="entry name" value="CA"/>
    <property type="match status" value="7"/>
</dbReference>
<dbReference type="InterPro" id="IPR015919">
    <property type="entry name" value="Cadherin-like_sf"/>
</dbReference>
<evidence type="ECO:0000256" key="6">
    <source>
        <dbReference type="ARBA" id="ARBA00022989"/>
    </source>
</evidence>
<gene>
    <name evidence="13" type="ORF">DGYR_LOCUS3311</name>
</gene>
<reference evidence="13 14" key="1">
    <citation type="submission" date="2020-08" db="EMBL/GenBank/DDBJ databases">
        <authorList>
            <person name="Hejnol A."/>
        </authorList>
    </citation>
    <scope>NUCLEOTIDE SEQUENCE [LARGE SCALE GENOMIC DNA]</scope>
</reference>
<feature type="domain" description="Cadherin" evidence="12">
    <location>
        <begin position="563"/>
        <end position="666"/>
    </location>
</feature>
<dbReference type="EMBL" id="CAJFCJ010000005">
    <property type="protein sequence ID" value="CAD5114472.1"/>
    <property type="molecule type" value="Genomic_DNA"/>
</dbReference>
<dbReference type="Gene3D" id="2.60.40.60">
    <property type="entry name" value="Cadherins"/>
    <property type="match status" value="7"/>
</dbReference>
<feature type="domain" description="Cadherin" evidence="12">
    <location>
        <begin position="670"/>
        <end position="770"/>
    </location>
</feature>
<feature type="domain" description="Cadherin" evidence="12">
    <location>
        <begin position="19"/>
        <end position="131"/>
    </location>
</feature>
<evidence type="ECO:0000256" key="8">
    <source>
        <dbReference type="ARBA" id="ARBA00023180"/>
    </source>
</evidence>
<feature type="region of interest" description="Disordered" evidence="10">
    <location>
        <begin position="845"/>
        <end position="882"/>
    </location>
</feature>
<dbReference type="PROSITE" id="PS00232">
    <property type="entry name" value="CADHERIN_1"/>
    <property type="match status" value="2"/>
</dbReference>
<evidence type="ECO:0000256" key="10">
    <source>
        <dbReference type="SAM" id="MobiDB-lite"/>
    </source>
</evidence>
<comment type="subcellular location">
    <subcellularLocation>
        <location evidence="1">Membrane</location>
        <topology evidence="1">Single-pass membrane protein</topology>
    </subcellularLocation>
</comment>
<dbReference type="InterPro" id="IPR002126">
    <property type="entry name" value="Cadherin-like_dom"/>
</dbReference>
<feature type="domain" description="Cadherin" evidence="12">
    <location>
        <begin position="239"/>
        <end position="343"/>
    </location>
</feature>
<feature type="domain" description="Cadherin" evidence="12">
    <location>
        <begin position="449"/>
        <end position="561"/>
    </location>
</feature>
<protein>
    <submittedName>
        <fullName evidence="13">DgyrCDS3597</fullName>
    </submittedName>
</protein>
<evidence type="ECO:0000256" key="7">
    <source>
        <dbReference type="ARBA" id="ARBA00023136"/>
    </source>
</evidence>
<evidence type="ECO:0000259" key="12">
    <source>
        <dbReference type="PROSITE" id="PS50268"/>
    </source>
</evidence>
<feature type="transmembrane region" description="Helical" evidence="11">
    <location>
        <begin position="779"/>
        <end position="804"/>
    </location>
</feature>
<dbReference type="GO" id="GO:0005509">
    <property type="term" value="F:calcium ion binding"/>
    <property type="evidence" value="ECO:0007669"/>
    <property type="project" value="UniProtKB-UniRule"/>
</dbReference>
<keyword evidence="8" id="KW-0325">Glycoprotein</keyword>
<evidence type="ECO:0000256" key="5">
    <source>
        <dbReference type="ARBA" id="ARBA00022837"/>
    </source>
</evidence>
<name>A0A7I8VFR5_9ANNE</name>
<evidence type="ECO:0000256" key="11">
    <source>
        <dbReference type="SAM" id="Phobius"/>
    </source>
</evidence>
<dbReference type="GO" id="GO:0005886">
    <property type="term" value="C:plasma membrane"/>
    <property type="evidence" value="ECO:0007669"/>
    <property type="project" value="InterPro"/>
</dbReference>
<dbReference type="FunFam" id="2.60.40.60:FF:000276">
    <property type="entry name" value="FAT atypical cadherin 2"/>
    <property type="match status" value="1"/>
</dbReference>
<dbReference type="CDD" id="cd11304">
    <property type="entry name" value="Cadherin_repeat"/>
    <property type="match status" value="6"/>
</dbReference>
<evidence type="ECO:0000313" key="13">
    <source>
        <dbReference type="EMBL" id="CAD5114472.1"/>
    </source>
</evidence>
<dbReference type="Proteomes" id="UP000549394">
    <property type="component" value="Unassembled WGS sequence"/>
</dbReference>
<keyword evidence="2 11" id="KW-0812">Transmembrane</keyword>
<evidence type="ECO:0000256" key="1">
    <source>
        <dbReference type="ARBA" id="ARBA00004167"/>
    </source>
</evidence>
<feature type="domain" description="Cadherin" evidence="12">
    <location>
        <begin position="353"/>
        <end position="448"/>
    </location>
</feature>
<dbReference type="SUPFAM" id="SSF49313">
    <property type="entry name" value="Cadherin-like"/>
    <property type="match status" value="6"/>
</dbReference>
<keyword evidence="5 9" id="KW-0106">Calcium</keyword>
<feature type="region of interest" description="Disordered" evidence="10">
    <location>
        <begin position="896"/>
        <end position="928"/>
    </location>
</feature>
<dbReference type="Pfam" id="PF00028">
    <property type="entry name" value="Cadherin"/>
    <property type="match status" value="3"/>
</dbReference>
<dbReference type="PANTHER" id="PTHR24028:SF146">
    <property type="entry name" value="CADHERIN 96CB, ISOFORM D-RELATED"/>
    <property type="match status" value="1"/>
</dbReference>
<evidence type="ECO:0000256" key="9">
    <source>
        <dbReference type="PROSITE-ProRule" id="PRU00043"/>
    </source>
</evidence>
<dbReference type="OrthoDB" id="6252479at2759"/>
<dbReference type="InterPro" id="IPR050174">
    <property type="entry name" value="Protocadherin/Cadherin-CA"/>
</dbReference>
<feature type="domain" description="Cadherin" evidence="12">
    <location>
        <begin position="132"/>
        <end position="238"/>
    </location>
</feature>
<comment type="caution">
    <text evidence="13">The sequence shown here is derived from an EMBL/GenBank/DDBJ whole genome shotgun (WGS) entry which is preliminary data.</text>
</comment>
<dbReference type="AlphaFoldDB" id="A0A7I8VFR5"/>
<evidence type="ECO:0000256" key="3">
    <source>
        <dbReference type="ARBA" id="ARBA00022729"/>
    </source>
</evidence>
<dbReference type="PROSITE" id="PS50268">
    <property type="entry name" value="CADHERIN_2"/>
    <property type="match status" value="7"/>
</dbReference>
<dbReference type="PRINTS" id="PR00205">
    <property type="entry name" value="CADHERIN"/>
</dbReference>
<organism evidence="13 14">
    <name type="scientific">Dimorphilus gyrociliatus</name>
    <dbReference type="NCBI Taxonomy" id="2664684"/>
    <lineage>
        <taxon>Eukaryota</taxon>
        <taxon>Metazoa</taxon>
        <taxon>Spiralia</taxon>
        <taxon>Lophotrochozoa</taxon>
        <taxon>Annelida</taxon>
        <taxon>Polychaeta</taxon>
        <taxon>Polychaeta incertae sedis</taxon>
        <taxon>Dinophilidae</taxon>
        <taxon>Dimorphilus</taxon>
    </lineage>
</organism>